<evidence type="ECO:0000256" key="1">
    <source>
        <dbReference type="ARBA" id="ARBA00022527"/>
    </source>
</evidence>
<evidence type="ECO:0000256" key="4">
    <source>
        <dbReference type="ARBA" id="ARBA00022777"/>
    </source>
</evidence>
<keyword evidence="1" id="KW-0723">Serine/threonine-protein kinase</keyword>
<keyword evidence="4" id="KW-0418">Kinase</keyword>
<keyword evidence="5" id="KW-0067">ATP-binding</keyword>
<keyword evidence="3" id="KW-0547">Nucleotide-binding</keyword>
<evidence type="ECO:0000256" key="2">
    <source>
        <dbReference type="ARBA" id="ARBA00022679"/>
    </source>
</evidence>
<dbReference type="PANTHER" id="PTHR27002">
    <property type="entry name" value="RECEPTOR-LIKE SERINE/THREONINE-PROTEIN KINASE SD1-8"/>
    <property type="match status" value="1"/>
</dbReference>
<evidence type="ECO:0000313" key="8">
    <source>
        <dbReference type="EMBL" id="CAF2133855.1"/>
    </source>
</evidence>
<evidence type="ECO:0000256" key="6">
    <source>
        <dbReference type="SAM" id="Phobius"/>
    </source>
</evidence>
<protein>
    <submittedName>
        <fullName evidence="8">(rape) hypothetical protein</fullName>
    </submittedName>
</protein>
<dbReference type="Proteomes" id="UP001295469">
    <property type="component" value="Chromosome A03"/>
</dbReference>
<name>A0A816WDP0_BRANA</name>
<proteinExistence type="predicted"/>
<dbReference type="InterPro" id="IPR021820">
    <property type="entry name" value="S-locus_recpt_kinase_C"/>
</dbReference>
<dbReference type="Gene3D" id="1.10.510.10">
    <property type="entry name" value="Transferase(Phosphotransferase) domain 1"/>
    <property type="match status" value="1"/>
</dbReference>
<dbReference type="GO" id="GO:0005524">
    <property type="term" value="F:ATP binding"/>
    <property type="evidence" value="ECO:0007669"/>
    <property type="project" value="UniProtKB-KW"/>
</dbReference>
<feature type="transmembrane region" description="Helical" evidence="6">
    <location>
        <begin position="57"/>
        <end position="81"/>
    </location>
</feature>
<dbReference type="SUPFAM" id="SSF56112">
    <property type="entry name" value="Protein kinase-like (PK-like)"/>
    <property type="match status" value="2"/>
</dbReference>
<reference evidence="8" key="1">
    <citation type="submission" date="2021-01" db="EMBL/GenBank/DDBJ databases">
        <authorList>
            <consortium name="Genoscope - CEA"/>
            <person name="William W."/>
        </authorList>
    </citation>
    <scope>NUCLEOTIDE SEQUENCE</scope>
</reference>
<keyword evidence="6" id="KW-1133">Transmembrane helix</keyword>
<keyword evidence="6" id="KW-0472">Membrane</keyword>
<dbReference type="SMR" id="A0A816WDP0"/>
<dbReference type="AlphaFoldDB" id="A0A816WDP0"/>
<feature type="domain" description="S-locus receptor kinase C-terminal" evidence="7">
    <location>
        <begin position="269"/>
        <end position="314"/>
    </location>
</feature>
<dbReference type="Pfam" id="PF11883">
    <property type="entry name" value="DUF3403"/>
    <property type="match status" value="1"/>
</dbReference>
<dbReference type="PANTHER" id="PTHR27002:SF1026">
    <property type="entry name" value="G-TYPE LECTIN S-RECEPTOR-LIKE SERINE_THREONINE-PROTEIN KINASE SD1-29"/>
    <property type="match status" value="1"/>
</dbReference>
<sequence>MSFTLAFVVPLRRNDSKVFGSLSLTILVDTVQFLSNGETLSLRLARLELAESSQAKIIVGTAASLSIFVILVVAAYMLWIYKNGENDASKNDFEPQDILGINFFQMHTIQTATNNFSPSNELGQGGFGPVYKLEIDWPKRFDIIQGIARQHSRGCRNFLRTYIYMSPRYAMAGLFFEKSDIYSFGVLMLEIICGKNISRFAFGDDESKGLLAYAWESWCKSRGTNLLDIHLDYSWNAIEVARCVQVGILCVQQEDADRPNILDVLSMITSTTDLPITKQPIFAVQTQNVETSNYVSSSKDLFSVNDLTHYVIQGQQVLIVYTSVYRFMSLRF</sequence>
<dbReference type="GO" id="GO:0004674">
    <property type="term" value="F:protein serine/threonine kinase activity"/>
    <property type="evidence" value="ECO:0007669"/>
    <property type="project" value="UniProtKB-KW"/>
</dbReference>
<evidence type="ECO:0000256" key="5">
    <source>
        <dbReference type="ARBA" id="ARBA00022840"/>
    </source>
</evidence>
<dbReference type="EMBL" id="HG994357">
    <property type="protein sequence ID" value="CAF2133855.1"/>
    <property type="molecule type" value="Genomic_DNA"/>
</dbReference>
<dbReference type="InterPro" id="IPR011009">
    <property type="entry name" value="Kinase-like_dom_sf"/>
</dbReference>
<evidence type="ECO:0000259" key="7">
    <source>
        <dbReference type="Pfam" id="PF11883"/>
    </source>
</evidence>
<keyword evidence="6" id="KW-0812">Transmembrane</keyword>
<gene>
    <name evidence="8" type="ORF">DARMORV10_A03P66830.1</name>
</gene>
<evidence type="ECO:0000256" key="3">
    <source>
        <dbReference type="ARBA" id="ARBA00022741"/>
    </source>
</evidence>
<keyword evidence="2" id="KW-0808">Transferase</keyword>
<organism evidence="8">
    <name type="scientific">Brassica napus</name>
    <name type="common">Rape</name>
    <dbReference type="NCBI Taxonomy" id="3708"/>
    <lineage>
        <taxon>Eukaryota</taxon>
        <taxon>Viridiplantae</taxon>
        <taxon>Streptophyta</taxon>
        <taxon>Embryophyta</taxon>
        <taxon>Tracheophyta</taxon>
        <taxon>Spermatophyta</taxon>
        <taxon>Magnoliopsida</taxon>
        <taxon>eudicotyledons</taxon>
        <taxon>Gunneridae</taxon>
        <taxon>Pentapetalae</taxon>
        <taxon>rosids</taxon>
        <taxon>malvids</taxon>
        <taxon>Brassicales</taxon>
        <taxon>Brassicaceae</taxon>
        <taxon>Brassiceae</taxon>
        <taxon>Brassica</taxon>
    </lineage>
</organism>
<accession>A0A816WDP0</accession>